<evidence type="ECO:0000256" key="1">
    <source>
        <dbReference type="ARBA" id="ARBA00010617"/>
    </source>
</evidence>
<name>A0A9W6WW93_9STRA</name>
<dbReference type="GO" id="GO:0004497">
    <property type="term" value="F:monooxygenase activity"/>
    <property type="evidence" value="ECO:0007669"/>
    <property type="project" value="InterPro"/>
</dbReference>
<reference evidence="7" key="1">
    <citation type="submission" date="2023-04" db="EMBL/GenBank/DDBJ databases">
        <title>Phytophthora lilii NBRC 32176.</title>
        <authorList>
            <person name="Ichikawa N."/>
            <person name="Sato H."/>
            <person name="Tonouchi N."/>
        </authorList>
    </citation>
    <scope>NUCLEOTIDE SEQUENCE</scope>
    <source>
        <strain evidence="7">NBRC 32176</strain>
    </source>
</reference>
<keyword evidence="8" id="KW-1185">Reference proteome</keyword>
<dbReference type="Proteomes" id="UP001165083">
    <property type="component" value="Unassembled WGS sequence"/>
</dbReference>
<feature type="signal peptide" evidence="6">
    <location>
        <begin position="1"/>
        <end position="17"/>
    </location>
</feature>
<feature type="chain" id="PRO_5040830809" evidence="6">
    <location>
        <begin position="18"/>
        <end position="559"/>
    </location>
</feature>
<accession>A0A9W6WW93</accession>
<keyword evidence="2 5" id="KW-0479">Metal-binding</keyword>
<evidence type="ECO:0000313" key="8">
    <source>
        <dbReference type="Proteomes" id="UP001165083"/>
    </source>
</evidence>
<comment type="cofactor">
    <cofactor evidence="5">
        <name>heme</name>
        <dbReference type="ChEBI" id="CHEBI:30413"/>
    </cofactor>
</comment>
<evidence type="ECO:0000256" key="2">
    <source>
        <dbReference type="ARBA" id="ARBA00022723"/>
    </source>
</evidence>
<proteinExistence type="inferred from homology"/>
<keyword evidence="6" id="KW-0732">Signal</keyword>
<dbReference type="EMBL" id="BSXW01000357">
    <property type="protein sequence ID" value="GMF19879.1"/>
    <property type="molecule type" value="Genomic_DNA"/>
</dbReference>
<comment type="similarity">
    <text evidence="1">Belongs to the cytochrome P450 family.</text>
</comment>
<keyword evidence="3" id="KW-0560">Oxidoreductase</keyword>
<dbReference type="PRINTS" id="PR00463">
    <property type="entry name" value="EP450I"/>
</dbReference>
<evidence type="ECO:0000313" key="7">
    <source>
        <dbReference type="EMBL" id="GMF19879.1"/>
    </source>
</evidence>
<keyword evidence="4 5" id="KW-0408">Iron</keyword>
<sequence length="559" mass="62694">MWSSLEFAMNMSPTSWGALLCSLLAGWQWLSSRKQTQALSKFSQPQSTLPGLGNTLDLMFTHRQDIHDWMLEECRRCEGRPWLLTALGRPASVVLSNVDSFEDVLHRQFDKFGKCSAWLVSDVFGDGIFAADGVSWIHQRKTASHLFSLHMMRESMEQVVREQATVLCKTLLAHSTEKQASALDQHGIPVNLKYTMDWYATNVFTRVGFGVDMDSLTSQEHDEFFRAFTRLPIGIHLRVQQPGWLWRLKRALNLGYEKQLKLDMKRVDDVIYQVISRSMASKSNTPAKAQQLPDLISLFLAKESNEYSDRETNSKDGATETHTVKTTPKLIRDMAFNLTAAGRGTTSQSLQWFIIMMNRYPDVERKIREELLAKLPQLFHEESTPPTMNDVQQLVYLEAAIKESLRLNPVAPLIGRTATQDVLFSDGTFITSGTRVVIPTFAVARLQSIWGEDASEFKPDRWIDPHTGKLRVISPYKFLVFLAGPRSCLGAKLAMLELKVALATVLSKFHLRVLRDPYEIGYDASISLPVKGDVLAVVEAAGVAAARCEAGAVHSAGAA</sequence>
<organism evidence="7 8">
    <name type="scientific">Phytophthora lilii</name>
    <dbReference type="NCBI Taxonomy" id="2077276"/>
    <lineage>
        <taxon>Eukaryota</taxon>
        <taxon>Sar</taxon>
        <taxon>Stramenopiles</taxon>
        <taxon>Oomycota</taxon>
        <taxon>Peronosporomycetes</taxon>
        <taxon>Peronosporales</taxon>
        <taxon>Peronosporaceae</taxon>
        <taxon>Phytophthora</taxon>
    </lineage>
</organism>
<dbReference type="PANTHER" id="PTHR24296">
    <property type="entry name" value="CYTOCHROME P450"/>
    <property type="match status" value="1"/>
</dbReference>
<evidence type="ECO:0000256" key="6">
    <source>
        <dbReference type="SAM" id="SignalP"/>
    </source>
</evidence>
<dbReference type="CDD" id="cd11064">
    <property type="entry name" value="CYP86A"/>
    <property type="match status" value="1"/>
</dbReference>
<evidence type="ECO:0000256" key="5">
    <source>
        <dbReference type="PIRSR" id="PIRSR602401-1"/>
    </source>
</evidence>
<comment type="caution">
    <text evidence="7">The sequence shown here is derived from an EMBL/GenBank/DDBJ whole genome shotgun (WGS) entry which is preliminary data.</text>
</comment>
<evidence type="ECO:0000256" key="4">
    <source>
        <dbReference type="ARBA" id="ARBA00023004"/>
    </source>
</evidence>
<dbReference type="GO" id="GO:0016705">
    <property type="term" value="F:oxidoreductase activity, acting on paired donors, with incorporation or reduction of molecular oxygen"/>
    <property type="evidence" value="ECO:0007669"/>
    <property type="project" value="InterPro"/>
</dbReference>
<dbReference type="GO" id="GO:0005506">
    <property type="term" value="F:iron ion binding"/>
    <property type="evidence" value="ECO:0007669"/>
    <property type="project" value="InterPro"/>
</dbReference>
<dbReference type="GO" id="GO:0020037">
    <property type="term" value="F:heme binding"/>
    <property type="evidence" value="ECO:0007669"/>
    <property type="project" value="InterPro"/>
</dbReference>
<gene>
    <name evidence="7" type="ORF">Plil01_000764500</name>
</gene>
<dbReference type="Gene3D" id="1.10.630.10">
    <property type="entry name" value="Cytochrome P450"/>
    <property type="match status" value="1"/>
</dbReference>
<dbReference type="SUPFAM" id="SSF48264">
    <property type="entry name" value="Cytochrome P450"/>
    <property type="match status" value="1"/>
</dbReference>
<dbReference type="OrthoDB" id="6480556at2759"/>
<dbReference type="InterPro" id="IPR036396">
    <property type="entry name" value="Cyt_P450_sf"/>
</dbReference>
<evidence type="ECO:0000256" key="3">
    <source>
        <dbReference type="ARBA" id="ARBA00023002"/>
    </source>
</evidence>
<dbReference type="PRINTS" id="PR00385">
    <property type="entry name" value="P450"/>
</dbReference>
<dbReference type="InterPro" id="IPR001128">
    <property type="entry name" value="Cyt_P450"/>
</dbReference>
<dbReference type="Pfam" id="PF00067">
    <property type="entry name" value="p450"/>
    <property type="match status" value="1"/>
</dbReference>
<feature type="binding site" description="axial binding residue" evidence="5">
    <location>
        <position position="488"/>
    </location>
    <ligand>
        <name>heme</name>
        <dbReference type="ChEBI" id="CHEBI:30413"/>
    </ligand>
    <ligandPart>
        <name>Fe</name>
        <dbReference type="ChEBI" id="CHEBI:18248"/>
    </ligandPart>
</feature>
<dbReference type="InterPro" id="IPR002401">
    <property type="entry name" value="Cyt_P450_E_grp-I"/>
</dbReference>
<protein>
    <submittedName>
        <fullName evidence="7">Unnamed protein product</fullName>
    </submittedName>
</protein>
<keyword evidence="5" id="KW-0349">Heme</keyword>
<dbReference type="AlphaFoldDB" id="A0A9W6WW93"/>